<sequence length="539" mass="61882">MARFKILLFLIFIFVIALVFRLYHLSSVPYGFHSDEVFAGFEGSFILKNSIDTYGNFLPLYFDKFGDYRPIGAFLVSGFFNLLFGPSVFATRAGIALFGSATVFVIYKLFKKLYGDQNSTPGALAAAFIAALLPWHIVLSRSTQESVLGLFSMCLGLVFLLSYLKDNRRLNLFFTCVLFFSSYFFYTSHRILVPVVLFGILGENLIWRSGKNVRVLFSIFLAFFVLTLIILATPWGRGRGQQVLIFNNPQVLTVGQNLSFGDGPNNVLTARIFHNKVVVYTRQLVSAYFTYFSGEFLFMQGGLPDRYKIPQQGLLYFSMAPFLILGFVETFRRRIFIPVFLLLTVPIVAVFTFDDVPNVNRVSSMIMPLTLLFGLGVGRAWEFKIKILKFLAFGVLSLVFLLEVIYFGHQYLIHESQNKSFFRNDSYIQAAQYLSENYKNYDSVYASNVDDLLIYFWFWKAAYDKSLRYNAYERPQIYLYENISFIRNDCLNDKLKESNKDGKVLLLNGGDCKGIEGFTKDKEWVRGDSTKAFTAFYKR</sequence>
<evidence type="ECO:0000313" key="11">
    <source>
        <dbReference type="Proteomes" id="UP000179252"/>
    </source>
</evidence>
<feature type="transmembrane region" description="Helical" evidence="8">
    <location>
        <begin position="170"/>
        <end position="186"/>
    </location>
</feature>
<feature type="transmembrane region" description="Helical" evidence="8">
    <location>
        <begin position="359"/>
        <end position="378"/>
    </location>
</feature>
<dbReference type="GO" id="GO:0016763">
    <property type="term" value="F:pentosyltransferase activity"/>
    <property type="evidence" value="ECO:0007669"/>
    <property type="project" value="TreeGrafter"/>
</dbReference>
<keyword evidence="6 8" id="KW-1133">Transmembrane helix</keyword>
<dbReference type="InterPro" id="IPR050297">
    <property type="entry name" value="LipidA_mod_glycosyltrf_83"/>
</dbReference>
<evidence type="ECO:0000313" key="10">
    <source>
        <dbReference type="EMBL" id="OGD84225.1"/>
    </source>
</evidence>
<dbReference type="InterPro" id="IPR038731">
    <property type="entry name" value="RgtA/B/C-like"/>
</dbReference>
<dbReference type="AlphaFoldDB" id="A0A1F5FXC2"/>
<reference evidence="10 11" key="1">
    <citation type="journal article" date="2016" name="Nat. Commun.">
        <title>Thousands of microbial genomes shed light on interconnected biogeochemical processes in an aquifer system.</title>
        <authorList>
            <person name="Anantharaman K."/>
            <person name="Brown C.T."/>
            <person name="Hug L.A."/>
            <person name="Sharon I."/>
            <person name="Castelle C.J."/>
            <person name="Probst A.J."/>
            <person name="Thomas B.C."/>
            <person name="Singh A."/>
            <person name="Wilkins M.J."/>
            <person name="Karaoz U."/>
            <person name="Brodie E.L."/>
            <person name="Williams K.H."/>
            <person name="Hubbard S.S."/>
            <person name="Banfield J.F."/>
        </authorList>
    </citation>
    <scope>NUCLEOTIDE SEQUENCE [LARGE SCALE GENOMIC DNA]</scope>
</reference>
<keyword evidence="4" id="KW-0808">Transferase</keyword>
<keyword evidence="5 8" id="KW-0812">Transmembrane</keyword>
<feature type="domain" description="Glycosyltransferase RgtA/B/C/D-like" evidence="9">
    <location>
        <begin position="70"/>
        <end position="228"/>
    </location>
</feature>
<organism evidence="10 11">
    <name type="scientific">Candidatus Curtissbacteria bacterium RBG_13_40_7</name>
    <dbReference type="NCBI Taxonomy" id="1797706"/>
    <lineage>
        <taxon>Bacteria</taxon>
        <taxon>Candidatus Curtissiibacteriota</taxon>
    </lineage>
</organism>
<feature type="transmembrane region" description="Helical" evidence="8">
    <location>
        <begin position="93"/>
        <end position="110"/>
    </location>
</feature>
<keyword evidence="7 8" id="KW-0472">Membrane</keyword>
<protein>
    <recommendedName>
        <fullName evidence="9">Glycosyltransferase RgtA/B/C/D-like domain-containing protein</fullName>
    </recommendedName>
</protein>
<evidence type="ECO:0000256" key="1">
    <source>
        <dbReference type="ARBA" id="ARBA00004651"/>
    </source>
</evidence>
<evidence type="ECO:0000256" key="3">
    <source>
        <dbReference type="ARBA" id="ARBA00022676"/>
    </source>
</evidence>
<evidence type="ECO:0000256" key="2">
    <source>
        <dbReference type="ARBA" id="ARBA00022475"/>
    </source>
</evidence>
<feature type="transmembrane region" description="Helical" evidence="8">
    <location>
        <begin position="390"/>
        <end position="409"/>
    </location>
</feature>
<dbReference type="GO" id="GO:0005886">
    <property type="term" value="C:plasma membrane"/>
    <property type="evidence" value="ECO:0007669"/>
    <property type="project" value="UniProtKB-SubCell"/>
</dbReference>
<evidence type="ECO:0000256" key="6">
    <source>
        <dbReference type="ARBA" id="ARBA00022989"/>
    </source>
</evidence>
<dbReference type="Pfam" id="PF13231">
    <property type="entry name" value="PMT_2"/>
    <property type="match status" value="1"/>
</dbReference>
<dbReference type="EMBL" id="MFAU01000027">
    <property type="protein sequence ID" value="OGD84225.1"/>
    <property type="molecule type" value="Genomic_DNA"/>
</dbReference>
<evidence type="ECO:0000259" key="9">
    <source>
        <dbReference type="Pfam" id="PF13231"/>
    </source>
</evidence>
<proteinExistence type="predicted"/>
<dbReference type="PANTHER" id="PTHR33908:SF11">
    <property type="entry name" value="MEMBRANE PROTEIN"/>
    <property type="match status" value="1"/>
</dbReference>
<feature type="transmembrane region" description="Helical" evidence="8">
    <location>
        <begin position="284"/>
        <end position="303"/>
    </location>
</feature>
<feature type="transmembrane region" description="Helical" evidence="8">
    <location>
        <begin position="146"/>
        <end position="164"/>
    </location>
</feature>
<evidence type="ECO:0000256" key="7">
    <source>
        <dbReference type="ARBA" id="ARBA00023136"/>
    </source>
</evidence>
<name>A0A1F5FXC2_9BACT</name>
<comment type="caution">
    <text evidence="10">The sequence shown here is derived from an EMBL/GenBank/DDBJ whole genome shotgun (WGS) entry which is preliminary data.</text>
</comment>
<feature type="transmembrane region" description="Helical" evidence="8">
    <location>
        <begin position="213"/>
        <end position="232"/>
    </location>
</feature>
<dbReference type="GO" id="GO:0009103">
    <property type="term" value="P:lipopolysaccharide biosynthetic process"/>
    <property type="evidence" value="ECO:0007669"/>
    <property type="project" value="UniProtKB-ARBA"/>
</dbReference>
<keyword evidence="3" id="KW-0328">Glycosyltransferase</keyword>
<evidence type="ECO:0000256" key="5">
    <source>
        <dbReference type="ARBA" id="ARBA00022692"/>
    </source>
</evidence>
<keyword evidence="2" id="KW-1003">Cell membrane</keyword>
<dbReference type="Proteomes" id="UP000179252">
    <property type="component" value="Unassembled WGS sequence"/>
</dbReference>
<feature type="transmembrane region" description="Helical" evidence="8">
    <location>
        <begin position="7"/>
        <end position="24"/>
    </location>
</feature>
<feature type="transmembrane region" description="Helical" evidence="8">
    <location>
        <begin position="335"/>
        <end position="353"/>
    </location>
</feature>
<comment type="subcellular location">
    <subcellularLocation>
        <location evidence="1">Cell membrane</location>
        <topology evidence="1">Multi-pass membrane protein</topology>
    </subcellularLocation>
</comment>
<gene>
    <name evidence="10" type="ORF">A2165_03625</name>
</gene>
<evidence type="ECO:0000256" key="4">
    <source>
        <dbReference type="ARBA" id="ARBA00022679"/>
    </source>
</evidence>
<dbReference type="PANTHER" id="PTHR33908">
    <property type="entry name" value="MANNOSYLTRANSFERASE YKCB-RELATED"/>
    <property type="match status" value="1"/>
</dbReference>
<accession>A0A1F5FXC2</accession>
<feature type="transmembrane region" description="Helical" evidence="8">
    <location>
        <begin position="309"/>
        <end position="328"/>
    </location>
</feature>
<feature type="transmembrane region" description="Helical" evidence="8">
    <location>
        <begin position="122"/>
        <end position="139"/>
    </location>
</feature>
<evidence type="ECO:0000256" key="8">
    <source>
        <dbReference type="SAM" id="Phobius"/>
    </source>
</evidence>